<keyword evidence="4" id="KW-1185">Reference proteome</keyword>
<keyword evidence="2" id="KW-0539">Nucleus</keyword>
<comment type="subcellular location">
    <subcellularLocation>
        <location evidence="1">Nucleus</location>
    </subcellularLocation>
</comment>
<dbReference type="PANTHER" id="PTHR13681:SF24">
    <property type="entry name" value="TUDOR DOMAIN-CONTAINING PROTEIN 3"/>
    <property type="match status" value="1"/>
</dbReference>
<evidence type="ECO:0000313" key="5">
    <source>
        <dbReference type="WBParaSite" id="ALUE_0000101201-mRNA-1"/>
    </source>
</evidence>
<feature type="domain" description="RecQ mediated genome instability protein 1 OB-fold" evidence="3">
    <location>
        <begin position="18"/>
        <end position="92"/>
    </location>
</feature>
<evidence type="ECO:0000256" key="1">
    <source>
        <dbReference type="ARBA" id="ARBA00004123"/>
    </source>
</evidence>
<dbReference type="WBParaSite" id="ALUE_0000101201-mRNA-1">
    <property type="protein sequence ID" value="ALUE_0000101201-mRNA-1"/>
    <property type="gene ID" value="ALUE_0000101201"/>
</dbReference>
<dbReference type="InterPro" id="IPR042470">
    <property type="entry name" value="RMI1_N_C_sf"/>
</dbReference>
<evidence type="ECO:0000313" key="4">
    <source>
        <dbReference type="Proteomes" id="UP000036681"/>
    </source>
</evidence>
<reference evidence="5" key="1">
    <citation type="submission" date="2017-02" db="UniProtKB">
        <authorList>
            <consortium name="WormBaseParasite"/>
        </authorList>
    </citation>
    <scope>IDENTIFICATION</scope>
</reference>
<dbReference type="Gene3D" id="2.40.50.770">
    <property type="entry name" value="RecQ-mediated genome instability protein Rmi1, C-terminal domain"/>
    <property type="match status" value="1"/>
</dbReference>
<dbReference type="Pfam" id="PF08585">
    <property type="entry name" value="RMI1_N_C"/>
    <property type="match status" value="1"/>
</dbReference>
<evidence type="ECO:0000259" key="3">
    <source>
        <dbReference type="Pfam" id="PF08585"/>
    </source>
</evidence>
<protein>
    <submittedName>
        <fullName evidence="5">RMI1_N domain-containing protein</fullName>
    </submittedName>
</protein>
<proteinExistence type="predicted"/>
<name>A0A0M3HHL7_ASCLU</name>
<dbReference type="PANTHER" id="PTHR13681">
    <property type="entry name" value="SURVIVAL OF MOTOR NEURON-RELATED-SPLICING FACTOR 30-RELATED"/>
    <property type="match status" value="1"/>
</dbReference>
<dbReference type="Proteomes" id="UP000036681">
    <property type="component" value="Unplaced"/>
</dbReference>
<dbReference type="InterPro" id="IPR013894">
    <property type="entry name" value="RMI1_OB"/>
</dbReference>
<dbReference type="GO" id="GO:0005634">
    <property type="term" value="C:nucleus"/>
    <property type="evidence" value="ECO:0007669"/>
    <property type="project" value="UniProtKB-SubCell"/>
</dbReference>
<dbReference type="AlphaFoldDB" id="A0A0M3HHL7"/>
<evidence type="ECO:0000256" key="2">
    <source>
        <dbReference type="ARBA" id="ARBA00023242"/>
    </source>
</evidence>
<sequence length="131" mass="14833">QISKLRNVQCSRLTDPSRLNDGLNKIQLTDGHLNINALQFDPIPTLTTNTPAGTKICLLGVLPLESGLVLINAANCRVLGGRVERLVEKWRLEQNWMYKSMRNVDSSAPKWVPFSKRVCLFAVLCLFFFFK</sequence>
<organism evidence="4 5">
    <name type="scientific">Ascaris lumbricoides</name>
    <name type="common">Giant roundworm</name>
    <dbReference type="NCBI Taxonomy" id="6252"/>
    <lineage>
        <taxon>Eukaryota</taxon>
        <taxon>Metazoa</taxon>
        <taxon>Ecdysozoa</taxon>
        <taxon>Nematoda</taxon>
        <taxon>Chromadorea</taxon>
        <taxon>Rhabditida</taxon>
        <taxon>Spirurina</taxon>
        <taxon>Ascaridomorpha</taxon>
        <taxon>Ascaridoidea</taxon>
        <taxon>Ascarididae</taxon>
        <taxon>Ascaris</taxon>
    </lineage>
</organism>
<accession>A0A0M3HHL7</accession>